<dbReference type="HOGENOM" id="CLU_043418_0_1_1"/>
<organism evidence="3 4">
    <name type="scientific">Paracoccidioides lutzii (strain ATCC MYA-826 / Pb01)</name>
    <name type="common">Paracoccidioides brasiliensis</name>
    <dbReference type="NCBI Taxonomy" id="502779"/>
    <lineage>
        <taxon>Eukaryota</taxon>
        <taxon>Fungi</taxon>
        <taxon>Dikarya</taxon>
        <taxon>Ascomycota</taxon>
        <taxon>Pezizomycotina</taxon>
        <taxon>Eurotiomycetes</taxon>
        <taxon>Eurotiomycetidae</taxon>
        <taxon>Onygenales</taxon>
        <taxon>Ajellomycetaceae</taxon>
        <taxon>Paracoccidioides</taxon>
    </lineage>
</organism>
<dbReference type="KEGG" id="pbl:PAAG_05108"/>
<keyword evidence="4" id="KW-1185">Reference proteome</keyword>
<evidence type="ECO:0000256" key="2">
    <source>
        <dbReference type="SAM" id="Phobius"/>
    </source>
</evidence>
<gene>
    <name evidence="3" type="ORF">PAAG_05108</name>
</gene>
<evidence type="ECO:0000313" key="4">
    <source>
        <dbReference type="Proteomes" id="UP000002059"/>
    </source>
</evidence>
<dbReference type="GeneID" id="9096319"/>
<protein>
    <recommendedName>
        <fullName evidence="5">DUF1295 domain-containing protein</fullName>
    </recommendedName>
</protein>
<dbReference type="Gene3D" id="1.20.120.1630">
    <property type="match status" value="1"/>
</dbReference>
<proteinExistence type="predicted"/>
<dbReference type="OMA" id="WRKGGYQ"/>
<dbReference type="Pfam" id="PF06966">
    <property type="entry name" value="DUF1295"/>
    <property type="match status" value="1"/>
</dbReference>
<feature type="transmembrane region" description="Helical" evidence="2">
    <location>
        <begin position="153"/>
        <end position="174"/>
    </location>
</feature>
<dbReference type="AlphaFoldDB" id="C1H2W5"/>
<dbReference type="EMBL" id="KN294004">
    <property type="protein sequence ID" value="EEH34059.1"/>
    <property type="molecule type" value="Genomic_DNA"/>
</dbReference>
<keyword evidence="2" id="KW-0812">Transmembrane</keyword>
<evidence type="ECO:0000313" key="3">
    <source>
        <dbReference type="EMBL" id="EEH34059.1"/>
    </source>
</evidence>
<dbReference type="Proteomes" id="UP000002059">
    <property type="component" value="Partially assembled WGS sequence"/>
</dbReference>
<sequence>MALPTVHTEADCVNFSLTVLPFISQLISLPSRLIDSVTDIETLKHVYVTTNPFVTVIAFALFLAPIFLIISEVTRNHSQVDRCWGVLPIVNNAHYAIWSRLNSLPTGIIDTICGVSIIWGARLTYNYWRKGGYSIGYEDYRWIIIRNKLNSPFLFFLLNLTFISLVQPMLLALITAPTYVFVLLSTTPEGSQYEAFDCLFSWIIVFFVFIEALADQQQWNFQNAKKEFNQIARVPPKYKGIFTSDDLNRGFVVSGLWAWCRHPNFAAEQAVWLTLHQWSCFKSQQYYNWSGIGALCYVLLFQASTPFTESITASKYPDYKQYQRLVGKFIPRLTVDSRGEDSEEDPSSPSGTSRPQPSKAKFAWKKTK</sequence>
<evidence type="ECO:0000256" key="1">
    <source>
        <dbReference type="SAM" id="MobiDB-lite"/>
    </source>
</evidence>
<keyword evidence="2" id="KW-1133">Transmembrane helix</keyword>
<feature type="region of interest" description="Disordered" evidence="1">
    <location>
        <begin position="336"/>
        <end position="368"/>
    </location>
</feature>
<name>C1H2W5_PARBA</name>
<dbReference type="OrthoDB" id="201504at2759"/>
<dbReference type="GO" id="GO:0016020">
    <property type="term" value="C:membrane"/>
    <property type="evidence" value="ECO:0007669"/>
    <property type="project" value="TreeGrafter"/>
</dbReference>
<dbReference type="PANTHER" id="PTHR32251">
    <property type="entry name" value="3-OXO-5-ALPHA-STEROID 4-DEHYDROGENASE"/>
    <property type="match status" value="1"/>
</dbReference>
<feature type="transmembrane region" description="Helical" evidence="2">
    <location>
        <begin position="194"/>
        <end position="214"/>
    </location>
</feature>
<dbReference type="VEuPathDB" id="FungiDB:PAAG_05108"/>
<dbReference type="RefSeq" id="XP_002792972.1">
    <property type="nucleotide sequence ID" value="XM_002792926.1"/>
</dbReference>
<feature type="transmembrane region" description="Helical" evidence="2">
    <location>
        <begin position="53"/>
        <end position="70"/>
    </location>
</feature>
<evidence type="ECO:0008006" key="5">
    <source>
        <dbReference type="Google" id="ProtNLM"/>
    </source>
</evidence>
<dbReference type="PANTHER" id="PTHR32251:SF23">
    <property type="entry name" value="3-OXO-5-ALPHA-STEROID 4-DEHYDROGENASE (DUF1295)"/>
    <property type="match status" value="1"/>
</dbReference>
<reference evidence="3 4" key="1">
    <citation type="journal article" date="2011" name="PLoS Genet.">
        <title>Comparative genomic analysis of human fungal pathogens causing paracoccidioidomycosis.</title>
        <authorList>
            <person name="Desjardins C.A."/>
            <person name="Champion M.D."/>
            <person name="Holder J.W."/>
            <person name="Muszewska A."/>
            <person name="Goldberg J."/>
            <person name="Bailao A.M."/>
            <person name="Brigido M.M."/>
            <person name="Ferreira M.E."/>
            <person name="Garcia A.M."/>
            <person name="Grynberg M."/>
            <person name="Gujja S."/>
            <person name="Heiman D.I."/>
            <person name="Henn M.R."/>
            <person name="Kodira C.D."/>
            <person name="Leon-Narvaez H."/>
            <person name="Longo L.V."/>
            <person name="Ma L.J."/>
            <person name="Malavazi I."/>
            <person name="Matsuo A.L."/>
            <person name="Morais F.V."/>
            <person name="Pereira M."/>
            <person name="Rodriguez-Brito S."/>
            <person name="Sakthikumar S."/>
            <person name="Salem-Izacc S.M."/>
            <person name="Sykes S.M."/>
            <person name="Teixeira M.M."/>
            <person name="Vallejo M.C."/>
            <person name="Walter M.E."/>
            <person name="Yandava C."/>
            <person name="Young S."/>
            <person name="Zeng Q."/>
            <person name="Zucker J."/>
            <person name="Felipe M.S."/>
            <person name="Goldman G.H."/>
            <person name="Haas B.J."/>
            <person name="McEwen J.G."/>
            <person name="Nino-Vega G."/>
            <person name="Puccia R."/>
            <person name="San-Blas G."/>
            <person name="Soares C.M."/>
            <person name="Birren B.W."/>
            <person name="Cuomo C.A."/>
        </authorList>
    </citation>
    <scope>NUCLEOTIDE SEQUENCE [LARGE SCALE GENOMIC DNA]</scope>
    <source>
        <strain evidence="4">ATCC MYA-826 / Pb01</strain>
    </source>
</reference>
<dbReference type="eggNOG" id="KOG4650">
    <property type="taxonomic scope" value="Eukaryota"/>
</dbReference>
<keyword evidence="2" id="KW-0472">Membrane</keyword>
<dbReference type="InterPro" id="IPR010721">
    <property type="entry name" value="UstE-like"/>
</dbReference>
<accession>C1H2W5</accession>